<gene>
    <name evidence="1" type="ORF">ACFPUZ_03225</name>
</gene>
<sequence length="96" mass="10176">MSNTVTLHLSDCILTGVVDYNPDIHMLQLVDLTTGDSEVLSIDLPNVKPASGCVFVKDYSEHSGLPEALANAGVAEIVQAHRTGPYAAPVAEMKVL</sequence>
<protein>
    <submittedName>
        <fullName evidence="1">Uncharacterized protein</fullName>
    </submittedName>
</protein>
<evidence type="ECO:0000313" key="1">
    <source>
        <dbReference type="EMBL" id="MFC6145823.1"/>
    </source>
</evidence>
<keyword evidence="2" id="KW-1185">Reference proteome</keyword>
<dbReference type="EMBL" id="JBHSQE010000001">
    <property type="protein sequence ID" value="MFC6145823.1"/>
    <property type="molecule type" value="Genomic_DNA"/>
</dbReference>
<proteinExistence type="predicted"/>
<accession>A0ABW1Q9N9</accession>
<dbReference type="Proteomes" id="UP001596244">
    <property type="component" value="Unassembled WGS sequence"/>
</dbReference>
<organism evidence="1 2">
    <name type="scientific">Corynebacterium nasicanis</name>
    <dbReference type="NCBI Taxonomy" id="1448267"/>
    <lineage>
        <taxon>Bacteria</taxon>
        <taxon>Bacillati</taxon>
        <taxon>Actinomycetota</taxon>
        <taxon>Actinomycetes</taxon>
        <taxon>Mycobacteriales</taxon>
        <taxon>Corynebacteriaceae</taxon>
        <taxon>Corynebacterium</taxon>
    </lineage>
</organism>
<comment type="caution">
    <text evidence="1">The sequence shown here is derived from an EMBL/GenBank/DDBJ whole genome shotgun (WGS) entry which is preliminary data.</text>
</comment>
<dbReference type="RefSeq" id="WP_376999809.1">
    <property type="nucleotide sequence ID" value="NZ_JBHSQE010000001.1"/>
</dbReference>
<reference evidence="2" key="1">
    <citation type="journal article" date="2019" name="Int. J. Syst. Evol. Microbiol.">
        <title>The Global Catalogue of Microorganisms (GCM) 10K type strain sequencing project: providing services to taxonomists for standard genome sequencing and annotation.</title>
        <authorList>
            <consortium name="The Broad Institute Genomics Platform"/>
            <consortium name="The Broad Institute Genome Sequencing Center for Infectious Disease"/>
            <person name="Wu L."/>
            <person name="Ma J."/>
        </authorList>
    </citation>
    <scope>NUCLEOTIDE SEQUENCE [LARGE SCALE GENOMIC DNA]</scope>
    <source>
        <strain evidence="2">CCUG 51943</strain>
    </source>
</reference>
<evidence type="ECO:0000313" key="2">
    <source>
        <dbReference type="Proteomes" id="UP001596244"/>
    </source>
</evidence>
<name>A0ABW1Q9N9_9CORY</name>